<evidence type="ECO:0000313" key="1">
    <source>
        <dbReference type="EMBL" id="ALS33463.1"/>
    </source>
</evidence>
<dbReference type="Proteomes" id="UP000065261">
    <property type="component" value="Chromosome I"/>
</dbReference>
<accession>A0A0U2WEI1</accession>
<dbReference type="RefSeq" id="WP_058373705.1">
    <property type="nucleotide sequence ID" value="NZ_CP011034.1"/>
</dbReference>
<sequence length="207" mass="23364">MIGVISGDIIKSQTIPQQQYDAMLYQLEQSLRSITTQRTHWNIYRGDAFQLQLNNPEQLFKTAILVYLHLKASGYELRQSMALGQIDNPRSDIKTATGSAFTLSGQGLDKIANQRFIINIAEQQLDESLSLNLAFVDVLLTKITLKQANALYVYLTKADNSHAAVAKELKTSRENVTKLLNLAHYQLIERFIKYTQQCIQTIIAGSK</sequence>
<dbReference type="OrthoDB" id="7064118at2"/>
<protein>
    <submittedName>
        <fullName evidence="1">Uncharacterized protein</fullName>
    </submittedName>
</protein>
<reference evidence="1 2" key="1">
    <citation type="submission" date="2015-03" db="EMBL/GenBank/DDBJ databases">
        <authorList>
            <person name="Murphy D."/>
        </authorList>
    </citation>
    <scope>NUCLEOTIDE SEQUENCE [LARGE SCALE GENOMIC DNA]</scope>
    <source>
        <strain evidence="1 2">KMM 520</strain>
    </source>
</reference>
<evidence type="ECO:0000313" key="2">
    <source>
        <dbReference type="Proteomes" id="UP000065261"/>
    </source>
</evidence>
<dbReference type="AlphaFoldDB" id="A0A0U2WEI1"/>
<proteinExistence type="predicted"/>
<name>A0A0U2WEI1_9GAMM</name>
<dbReference type="PATRIC" id="fig|1315283.4.peg.2055"/>
<organism evidence="1">
    <name type="scientific">Pseudoalteromonas translucida KMM 520</name>
    <dbReference type="NCBI Taxonomy" id="1315283"/>
    <lineage>
        <taxon>Bacteria</taxon>
        <taxon>Pseudomonadati</taxon>
        <taxon>Pseudomonadota</taxon>
        <taxon>Gammaproteobacteria</taxon>
        <taxon>Alteromonadales</taxon>
        <taxon>Pseudoalteromonadaceae</taxon>
        <taxon>Pseudoalteromonas</taxon>
    </lineage>
</organism>
<dbReference type="EMBL" id="CP011034">
    <property type="protein sequence ID" value="ALS33463.1"/>
    <property type="molecule type" value="Genomic_DNA"/>
</dbReference>
<dbReference type="KEGG" id="ptn:PTRA_a2363"/>
<gene>
    <name evidence="1" type="ORF">PTRA_a2363</name>
</gene>